<dbReference type="Gene3D" id="1.20.1540.10">
    <property type="entry name" value="Rhomboid-like"/>
    <property type="match status" value="1"/>
</dbReference>
<dbReference type="GO" id="GO:0004252">
    <property type="term" value="F:serine-type endopeptidase activity"/>
    <property type="evidence" value="ECO:0007669"/>
    <property type="project" value="InterPro"/>
</dbReference>
<dbReference type="Pfam" id="PF01694">
    <property type="entry name" value="Rhomboid"/>
    <property type="match status" value="1"/>
</dbReference>
<evidence type="ECO:0000256" key="9">
    <source>
        <dbReference type="ARBA" id="ARBA00023136"/>
    </source>
</evidence>
<keyword evidence="9 10" id="KW-0472">Membrane</keyword>
<keyword evidence="6 10" id="KW-0812">Transmembrane</keyword>
<reference evidence="12 13" key="1">
    <citation type="submission" date="2023-11" db="EMBL/GenBank/DDBJ databases">
        <title>An acidophilic fungus is an integral part of prey digestion in a carnivorous sundew plant.</title>
        <authorList>
            <person name="Tsai I.J."/>
        </authorList>
    </citation>
    <scope>NUCLEOTIDE SEQUENCE [LARGE SCALE GENOMIC DNA]</scope>
    <source>
        <strain evidence="12">169a</strain>
    </source>
</reference>
<evidence type="ECO:0000256" key="3">
    <source>
        <dbReference type="ARBA" id="ARBA00009045"/>
    </source>
</evidence>
<dbReference type="GO" id="GO:0016020">
    <property type="term" value="C:membrane"/>
    <property type="evidence" value="ECO:0007669"/>
    <property type="project" value="UniProtKB-SubCell"/>
</dbReference>
<evidence type="ECO:0000256" key="7">
    <source>
        <dbReference type="ARBA" id="ARBA00022801"/>
    </source>
</evidence>
<evidence type="ECO:0000256" key="2">
    <source>
        <dbReference type="ARBA" id="ARBA00004141"/>
    </source>
</evidence>
<name>A0AAQ3M9Y0_9PEZI</name>
<dbReference type="InterPro" id="IPR035952">
    <property type="entry name" value="Rhomboid-like_sf"/>
</dbReference>
<comment type="subcellular location">
    <subcellularLocation>
        <location evidence="2">Membrane</location>
        <topology evidence="2">Multi-pass membrane protein</topology>
    </subcellularLocation>
</comment>
<evidence type="ECO:0000313" key="13">
    <source>
        <dbReference type="Proteomes" id="UP001303373"/>
    </source>
</evidence>
<dbReference type="PANTHER" id="PTHR43066">
    <property type="entry name" value="RHOMBOID-RELATED PROTEIN"/>
    <property type="match status" value="1"/>
</dbReference>
<evidence type="ECO:0000256" key="10">
    <source>
        <dbReference type="SAM" id="Phobius"/>
    </source>
</evidence>
<evidence type="ECO:0000256" key="4">
    <source>
        <dbReference type="ARBA" id="ARBA00013039"/>
    </source>
</evidence>
<gene>
    <name evidence="12" type="ORF">R9X50_00701900</name>
</gene>
<feature type="transmembrane region" description="Helical" evidence="10">
    <location>
        <begin position="16"/>
        <end position="37"/>
    </location>
</feature>
<dbReference type="PANTHER" id="PTHR43066:SF1">
    <property type="entry name" value="RHOMBOID PROTEIN 2"/>
    <property type="match status" value="1"/>
</dbReference>
<evidence type="ECO:0000259" key="11">
    <source>
        <dbReference type="Pfam" id="PF01694"/>
    </source>
</evidence>
<accession>A0AAQ3M9Y0</accession>
<dbReference type="Proteomes" id="UP001303373">
    <property type="component" value="Chromosome 12"/>
</dbReference>
<feature type="transmembrane region" description="Helical" evidence="10">
    <location>
        <begin position="151"/>
        <end position="170"/>
    </location>
</feature>
<evidence type="ECO:0000313" key="12">
    <source>
        <dbReference type="EMBL" id="WPH04134.1"/>
    </source>
</evidence>
<keyword evidence="13" id="KW-1185">Reference proteome</keyword>
<keyword evidence="5" id="KW-0645">Protease</keyword>
<evidence type="ECO:0000256" key="8">
    <source>
        <dbReference type="ARBA" id="ARBA00022989"/>
    </source>
</evidence>
<feature type="transmembrane region" description="Helical" evidence="10">
    <location>
        <begin position="191"/>
        <end position="208"/>
    </location>
</feature>
<dbReference type="AlphaFoldDB" id="A0AAQ3M9Y0"/>
<feature type="domain" description="Peptidase S54 rhomboid" evidence="11">
    <location>
        <begin position="89"/>
        <end position="231"/>
    </location>
</feature>
<dbReference type="SUPFAM" id="SSF144091">
    <property type="entry name" value="Rhomboid-like"/>
    <property type="match status" value="1"/>
</dbReference>
<feature type="transmembrane region" description="Helical" evidence="10">
    <location>
        <begin position="98"/>
        <end position="117"/>
    </location>
</feature>
<dbReference type="EMBL" id="CP138591">
    <property type="protein sequence ID" value="WPH04134.1"/>
    <property type="molecule type" value="Genomic_DNA"/>
</dbReference>
<dbReference type="InterPro" id="IPR022764">
    <property type="entry name" value="Peptidase_S54_rhomboid_dom"/>
</dbReference>
<evidence type="ECO:0000256" key="5">
    <source>
        <dbReference type="ARBA" id="ARBA00022670"/>
    </source>
</evidence>
<evidence type="ECO:0000256" key="1">
    <source>
        <dbReference type="ARBA" id="ARBA00000156"/>
    </source>
</evidence>
<keyword evidence="8 10" id="KW-1133">Transmembrane helix</keyword>
<protein>
    <recommendedName>
        <fullName evidence="4">rhomboid protease</fullName>
        <ecNumber evidence="4">3.4.21.105</ecNumber>
    </recommendedName>
</protein>
<feature type="transmembrane region" description="Helical" evidence="10">
    <location>
        <begin position="124"/>
        <end position="145"/>
    </location>
</feature>
<comment type="similarity">
    <text evidence="3">Belongs to the peptidase S54 family.</text>
</comment>
<keyword evidence="7" id="KW-0378">Hydrolase</keyword>
<proteinExistence type="inferred from homology"/>
<organism evidence="12 13">
    <name type="scientific">Acrodontium crateriforme</name>
    <dbReference type="NCBI Taxonomy" id="150365"/>
    <lineage>
        <taxon>Eukaryota</taxon>
        <taxon>Fungi</taxon>
        <taxon>Dikarya</taxon>
        <taxon>Ascomycota</taxon>
        <taxon>Pezizomycotina</taxon>
        <taxon>Dothideomycetes</taxon>
        <taxon>Dothideomycetidae</taxon>
        <taxon>Mycosphaerellales</taxon>
        <taxon>Teratosphaeriaceae</taxon>
        <taxon>Acrodontium</taxon>
    </lineage>
</organism>
<sequence>MAASSLFSDPRRMRSYLFRLPLATRGILGLLFAFYIAKIFRPSIIQWGALIPNEINFQTLATANDSGEKSRQTTFYPHSNSLTIIYLTTVYRLNTYPLLHASIFHLLLNTLALTPLIERFEAEHGTIVTFLLFTGPFGLLPGGLYTILERFIFRLNSSAVGSSVWVFLLLANEGMKTYRANPYFEIQGVRIPTWTSPLALALAMHFLIPQTSLLGHLCGLSVGYLWGLGYIRFLAPPDKILRWIEGKLNLLGRLPHYVSVDQKTYGRYGVLPSASDSARAGPGRGTLGTAEGILGTGPNGRTLGS</sequence>
<dbReference type="EC" id="3.4.21.105" evidence="4"/>
<feature type="transmembrane region" description="Helical" evidence="10">
    <location>
        <begin position="214"/>
        <end position="235"/>
    </location>
</feature>
<comment type="catalytic activity">
    <reaction evidence="1">
        <text>Cleaves type-1 transmembrane domains using a catalytic dyad composed of serine and histidine that are contributed by different transmembrane domains.</text>
        <dbReference type="EC" id="3.4.21.105"/>
    </reaction>
</comment>
<dbReference type="GO" id="GO:0006508">
    <property type="term" value="P:proteolysis"/>
    <property type="evidence" value="ECO:0007669"/>
    <property type="project" value="UniProtKB-KW"/>
</dbReference>
<evidence type="ECO:0000256" key="6">
    <source>
        <dbReference type="ARBA" id="ARBA00022692"/>
    </source>
</evidence>